<feature type="transmembrane region" description="Helical" evidence="1">
    <location>
        <begin position="127"/>
        <end position="146"/>
    </location>
</feature>
<keyword evidence="3" id="KW-1185">Reference proteome</keyword>
<feature type="transmembrane region" description="Helical" evidence="1">
    <location>
        <begin position="12"/>
        <end position="34"/>
    </location>
</feature>
<sequence>MRVSEGGFFASFWYGIVLTAVLVVGIGPLIIFFPTPPTPSNETSDIVTLVLWVGLSVLSAISAYFRPLQKRRAVLTLSFIILLISIVTVFTMRVLNQLEVPMPSRYVWKLLFALDGEAAYDADVYEFMLRIWLVVAVLVAAVVRLGQALKARQ</sequence>
<evidence type="ECO:0000256" key="1">
    <source>
        <dbReference type="SAM" id="Phobius"/>
    </source>
</evidence>
<dbReference type="EMBL" id="JACIDC010000005">
    <property type="protein sequence ID" value="MBB4040075.1"/>
    <property type="molecule type" value="Genomic_DNA"/>
</dbReference>
<comment type="caution">
    <text evidence="2">The sequence shown here is derived from an EMBL/GenBank/DDBJ whole genome shotgun (WGS) entry which is preliminary data.</text>
</comment>
<gene>
    <name evidence="2" type="ORF">GGR34_001726</name>
</gene>
<name>A0A7W6IFS8_9HYPH</name>
<proteinExistence type="predicted"/>
<feature type="transmembrane region" description="Helical" evidence="1">
    <location>
        <begin position="74"/>
        <end position="95"/>
    </location>
</feature>
<keyword evidence="1" id="KW-0812">Transmembrane</keyword>
<evidence type="ECO:0000313" key="2">
    <source>
        <dbReference type="EMBL" id="MBB4040075.1"/>
    </source>
</evidence>
<keyword evidence="1" id="KW-1133">Transmembrane helix</keyword>
<evidence type="ECO:0000313" key="3">
    <source>
        <dbReference type="Proteomes" id="UP000519439"/>
    </source>
</evidence>
<keyword evidence="1" id="KW-0472">Membrane</keyword>
<organism evidence="2 3">
    <name type="scientific">Microvirga flocculans</name>
    <dbReference type="NCBI Taxonomy" id="217168"/>
    <lineage>
        <taxon>Bacteria</taxon>
        <taxon>Pseudomonadati</taxon>
        <taxon>Pseudomonadota</taxon>
        <taxon>Alphaproteobacteria</taxon>
        <taxon>Hyphomicrobiales</taxon>
        <taxon>Methylobacteriaceae</taxon>
        <taxon>Microvirga</taxon>
    </lineage>
</organism>
<dbReference type="RefSeq" id="WP_035458804.1">
    <property type="nucleotide sequence ID" value="NZ_JACIDC010000005.1"/>
</dbReference>
<reference evidence="2 3" key="1">
    <citation type="submission" date="2020-08" db="EMBL/GenBank/DDBJ databases">
        <title>Genomic Encyclopedia of Type Strains, Phase IV (KMG-IV): sequencing the most valuable type-strain genomes for metagenomic binning, comparative biology and taxonomic classification.</title>
        <authorList>
            <person name="Goeker M."/>
        </authorList>
    </citation>
    <scope>NUCLEOTIDE SEQUENCE [LARGE SCALE GENOMIC DNA]</scope>
    <source>
        <strain evidence="2 3">DSM 15743</strain>
    </source>
</reference>
<dbReference type="Proteomes" id="UP000519439">
    <property type="component" value="Unassembled WGS sequence"/>
</dbReference>
<dbReference type="AlphaFoldDB" id="A0A7W6IFS8"/>
<protein>
    <submittedName>
        <fullName evidence="2">Uncharacterized protein</fullName>
    </submittedName>
</protein>
<accession>A0A7W6IFS8</accession>
<feature type="transmembrane region" description="Helical" evidence="1">
    <location>
        <begin position="46"/>
        <end position="65"/>
    </location>
</feature>